<dbReference type="Proteomes" id="UP000541425">
    <property type="component" value="Unassembled WGS sequence"/>
</dbReference>
<sequence>MYKLLTFFTAVAFLGSCSQDTYRSEPPRFSDISVKKLSGTGAIHVGDRVVISLVETSKGKLLNNTTYSWSFNPSAGVRNQKYMQGTVYDKNTSVPTDTVTVTAAGSISVTFVGKYNVSGNEVIKGYKLDFPSNGSVYCTSSPLLYQITATKSFNVLP</sequence>
<reference evidence="1 2" key="1">
    <citation type="submission" date="2020-08" db="EMBL/GenBank/DDBJ databases">
        <title>Genomic Encyclopedia of Type Strains, Phase IV (KMG-IV): sequencing the most valuable type-strain genomes for metagenomic binning, comparative biology and taxonomic classification.</title>
        <authorList>
            <person name="Goeker M."/>
        </authorList>
    </citation>
    <scope>NUCLEOTIDE SEQUENCE [LARGE SCALE GENOMIC DNA]</scope>
    <source>
        <strain evidence="1 2">DSM 22548</strain>
    </source>
</reference>
<proteinExistence type="predicted"/>
<evidence type="ECO:0000313" key="1">
    <source>
        <dbReference type="EMBL" id="MBB3703246.1"/>
    </source>
</evidence>
<comment type="caution">
    <text evidence="1">The sequence shown here is derived from an EMBL/GenBank/DDBJ whole genome shotgun (WGS) entry which is preliminary data.</text>
</comment>
<dbReference type="EMBL" id="JACICA010000009">
    <property type="protein sequence ID" value="MBB3703246.1"/>
    <property type="molecule type" value="Genomic_DNA"/>
</dbReference>
<name>A0A7W5UIN5_9BACT</name>
<dbReference type="RefSeq" id="WP_183697428.1">
    <property type="nucleotide sequence ID" value="NZ_JACICA010000009.1"/>
</dbReference>
<dbReference type="PROSITE" id="PS51257">
    <property type="entry name" value="PROKAR_LIPOPROTEIN"/>
    <property type="match status" value="1"/>
</dbReference>
<dbReference type="AlphaFoldDB" id="A0A7W5UIN5"/>
<organism evidence="1 2">
    <name type="scientific">Alloprevotella rava</name>
    <dbReference type="NCBI Taxonomy" id="671218"/>
    <lineage>
        <taxon>Bacteria</taxon>
        <taxon>Pseudomonadati</taxon>
        <taxon>Bacteroidota</taxon>
        <taxon>Bacteroidia</taxon>
        <taxon>Bacteroidales</taxon>
        <taxon>Prevotellaceae</taxon>
        <taxon>Alloprevotella</taxon>
    </lineage>
</organism>
<evidence type="ECO:0000313" key="2">
    <source>
        <dbReference type="Proteomes" id="UP000541425"/>
    </source>
</evidence>
<accession>A0A7W5UIN5</accession>
<protein>
    <submittedName>
        <fullName evidence="1">Uncharacterized protein</fullName>
    </submittedName>
</protein>
<gene>
    <name evidence="1" type="ORF">FHS60_001726</name>
</gene>